<dbReference type="Proteomes" id="UP000800094">
    <property type="component" value="Unassembled WGS sequence"/>
</dbReference>
<accession>A0A6A6IAT0</accession>
<reference evidence="2" key="1">
    <citation type="journal article" date="2020" name="Stud. Mycol.">
        <title>101 Dothideomycetes genomes: a test case for predicting lifestyles and emergence of pathogens.</title>
        <authorList>
            <person name="Haridas S."/>
            <person name="Albert R."/>
            <person name="Binder M."/>
            <person name="Bloem J."/>
            <person name="Labutti K."/>
            <person name="Salamov A."/>
            <person name="Andreopoulos B."/>
            <person name="Baker S."/>
            <person name="Barry K."/>
            <person name="Bills G."/>
            <person name="Bluhm B."/>
            <person name="Cannon C."/>
            <person name="Castanera R."/>
            <person name="Culley D."/>
            <person name="Daum C."/>
            <person name="Ezra D."/>
            <person name="Gonzalez J."/>
            <person name="Henrissat B."/>
            <person name="Kuo A."/>
            <person name="Liang C."/>
            <person name="Lipzen A."/>
            <person name="Lutzoni F."/>
            <person name="Magnuson J."/>
            <person name="Mondo S."/>
            <person name="Nolan M."/>
            <person name="Ohm R."/>
            <person name="Pangilinan J."/>
            <person name="Park H.-J."/>
            <person name="Ramirez L."/>
            <person name="Alfaro M."/>
            <person name="Sun H."/>
            <person name="Tritt A."/>
            <person name="Yoshinaga Y."/>
            <person name="Zwiers L.-H."/>
            <person name="Turgeon B."/>
            <person name="Goodwin S."/>
            <person name="Spatafora J."/>
            <person name="Crous P."/>
            <person name="Grigoriev I."/>
        </authorList>
    </citation>
    <scope>NUCLEOTIDE SEQUENCE</scope>
    <source>
        <strain evidence="2">CBS 122368</strain>
    </source>
</reference>
<evidence type="ECO:0000256" key="1">
    <source>
        <dbReference type="SAM" id="MobiDB-lite"/>
    </source>
</evidence>
<feature type="region of interest" description="Disordered" evidence="1">
    <location>
        <begin position="1"/>
        <end position="81"/>
    </location>
</feature>
<organism evidence="2 3">
    <name type="scientific">Trematosphaeria pertusa</name>
    <dbReference type="NCBI Taxonomy" id="390896"/>
    <lineage>
        <taxon>Eukaryota</taxon>
        <taxon>Fungi</taxon>
        <taxon>Dikarya</taxon>
        <taxon>Ascomycota</taxon>
        <taxon>Pezizomycotina</taxon>
        <taxon>Dothideomycetes</taxon>
        <taxon>Pleosporomycetidae</taxon>
        <taxon>Pleosporales</taxon>
        <taxon>Massarineae</taxon>
        <taxon>Trematosphaeriaceae</taxon>
        <taxon>Trematosphaeria</taxon>
    </lineage>
</organism>
<keyword evidence="3" id="KW-1185">Reference proteome</keyword>
<feature type="compositionally biased region" description="Gly residues" evidence="1">
    <location>
        <begin position="105"/>
        <end position="116"/>
    </location>
</feature>
<sequence length="133" mass="13596">MPKSPPQETDEIQQHESDSLPFSRHFFATLFTMSSNNQQGQSGHDPNTPTSNPPSSQAQSSPGQPSTSGSGQPSLHVSGAGIMQQQLGQYYLYLTNTQSSAGQSGQSGQGSQGSGGSPSSSQGGQSSGPGPGR</sequence>
<gene>
    <name evidence="2" type="ORF">BU26DRAFT_566992</name>
</gene>
<dbReference type="RefSeq" id="XP_033681644.1">
    <property type="nucleotide sequence ID" value="XM_033833598.1"/>
</dbReference>
<feature type="compositionally biased region" description="Polar residues" evidence="1">
    <location>
        <begin position="31"/>
        <end position="45"/>
    </location>
</feature>
<proteinExistence type="predicted"/>
<dbReference type="EMBL" id="ML987198">
    <property type="protein sequence ID" value="KAF2246640.1"/>
    <property type="molecule type" value="Genomic_DNA"/>
</dbReference>
<feature type="region of interest" description="Disordered" evidence="1">
    <location>
        <begin position="99"/>
        <end position="133"/>
    </location>
</feature>
<evidence type="ECO:0000313" key="3">
    <source>
        <dbReference type="Proteomes" id="UP000800094"/>
    </source>
</evidence>
<name>A0A6A6IAT0_9PLEO</name>
<feature type="compositionally biased region" description="Low complexity" evidence="1">
    <location>
        <begin position="46"/>
        <end position="74"/>
    </location>
</feature>
<dbReference type="AlphaFoldDB" id="A0A6A6IAT0"/>
<dbReference type="GeneID" id="54586928"/>
<protein>
    <submittedName>
        <fullName evidence="2">Uncharacterized protein</fullName>
    </submittedName>
</protein>
<evidence type="ECO:0000313" key="2">
    <source>
        <dbReference type="EMBL" id="KAF2246640.1"/>
    </source>
</evidence>